<proteinExistence type="predicted"/>
<feature type="non-terminal residue" evidence="1">
    <location>
        <position position="1"/>
    </location>
</feature>
<reference evidence="1" key="1">
    <citation type="journal article" date="2006" name="Virus Genes">
        <title>Sequence analysis of the left end of fowl adenovirus genomes.</title>
        <authorList>
            <person name="Corredor J.C."/>
            <person name="Krell P.J."/>
            <person name="Nagy E."/>
        </authorList>
    </citation>
    <scope>NUCLEOTIDE SEQUENCE</scope>
    <source>
        <strain evidence="1">C-2B</strain>
    </source>
</reference>
<accession>Q30BQ3</accession>
<organism evidence="1">
    <name type="scientific">Fowl adenovirus C serotype 10 (strain SA2)</name>
    <name type="common">FAdV-10</name>
    <name type="synonym">Fowl adenovirus 10</name>
    <dbReference type="NCBI Taxonomy" id="10547"/>
    <lineage>
        <taxon>Viruses</taxon>
        <taxon>Varidnaviria</taxon>
        <taxon>Bamfordvirae</taxon>
        <taxon>Preplasmiviricota</taxon>
        <taxon>Polisuviricotina</taxon>
        <taxon>Pharingeaviricetes</taxon>
        <taxon>Rowavirales</taxon>
        <taxon>Adenoviridae</taxon>
        <taxon>Aviadenovirus</taxon>
        <taxon>Aviadenovirus hydropericardii</taxon>
        <taxon>Fowl aviadenovirus C</taxon>
    </lineage>
</organism>
<sequence>ADSACHERAFDEPDFAVKISAEVEADNDAYTNCFCEGDTGRNSCSLCSCSPCVIL</sequence>
<name>Q30BQ3_ADEGX</name>
<dbReference type="EMBL" id="DQ208710">
    <property type="protein sequence ID" value="ABB18345.1"/>
    <property type="molecule type" value="Genomic_DNA"/>
</dbReference>
<protein>
    <submittedName>
        <fullName evidence="1">ORF1A</fullName>
    </submittedName>
</protein>
<organismHost>
    <name type="scientific">Galliformes</name>
    <name type="common">landfowls</name>
    <dbReference type="NCBI Taxonomy" id="8976"/>
</organismHost>
<evidence type="ECO:0000313" key="1">
    <source>
        <dbReference type="EMBL" id="ABB18345.1"/>
    </source>
</evidence>